<dbReference type="InterPro" id="IPR007419">
    <property type="entry name" value="BFD-like_2Fe2S-bd_dom"/>
</dbReference>
<evidence type="ECO:0000259" key="16">
    <source>
        <dbReference type="Pfam" id="PF04324"/>
    </source>
</evidence>
<evidence type="ECO:0000256" key="14">
    <source>
        <dbReference type="RuleBase" id="RU361217"/>
    </source>
</evidence>
<evidence type="ECO:0000256" key="11">
    <source>
        <dbReference type="ARBA" id="ARBA00023002"/>
    </source>
</evidence>
<keyword evidence="7" id="KW-1003">Cell membrane</keyword>
<dbReference type="EC" id="1.1.5.3" evidence="14"/>
<evidence type="ECO:0000256" key="8">
    <source>
        <dbReference type="ARBA" id="ARBA00022519"/>
    </source>
</evidence>
<comment type="catalytic activity">
    <reaction evidence="13 14">
        <text>a quinone + sn-glycerol 3-phosphate = dihydroxyacetone phosphate + a quinol</text>
        <dbReference type="Rhea" id="RHEA:18977"/>
        <dbReference type="ChEBI" id="CHEBI:24646"/>
        <dbReference type="ChEBI" id="CHEBI:57597"/>
        <dbReference type="ChEBI" id="CHEBI:57642"/>
        <dbReference type="ChEBI" id="CHEBI:132124"/>
        <dbReference type="EC" id="1.1.5.3"/>
    </reaction>
</comment>
<dbReference type="Proteomes" id="UP001226750">
    <property type="component" value="Chromosome"/>
</dbReference>
<keyword evidence="10" id="KW-0274">FAD</keyword>
<accession>A0AAX3XCC9</accession>
<dbReference type="NCBIfam" id="TIGR03377">
    <property type="entry name" value="glycerol3P_GlpA"/>
    <property type="match status" value="1"/>
</dbReference>
<dbReference type="AlphaFoldDB" id="A0AAX3XCC9"/>
<dbReference type="EMBL" id="CP126975">
    <property type="protein sequence ID" value="WIM79175.1"/>
    <property type="molecule type" value="Genomic_DNA"/>
</dbReference>
<dbReference type="CDD" id="cd19946">
    <property type="entry name" value="GlpA-like_Fer2_BFD-like"/>
    <property type="match status" value="1"/>
</dbReference>
<keyword evidence="11 14" id="KW-0560">Oxidoreductase</keyword>
<dbReference type="FunFam" id="1.10.10.1100:FF:000003">
    <property type="entry name" value="Glycerol-3-phosphate dehydrogenase"/>
    <property type="match status" value="1"/>
</dbReference>
<dbReference type="Gene3D" id="1.10.10.1100">
    <property type="entry name" value="BFD-like [2Fe-2S]-binding domain"/>
    <property type="match status" value="1"/>
</dbReference>
<feature type="domain" description="FAD dependent oxidoreductase" evidence="15">
    <location>
        <begin position="85"/>
        <end position="434"/>
    </location>
</feature>
<evidence type="ECO:0000313" key="17">
    <source>
        <dbReference type="EMBL" id="WIM79175.1"/>
    </source>
</evidence>
<dbReference type="Gene3D" id="3.50.50.60">
    <property type="entry name" value="FAD/NAD(P)-binding domain"/>
    <property type="match status" value="3"/>
</dbReference>
<dbReference type="FunFam" id="3.50.50.60:FF:000102">
    <property type="entry name" value="Glycerol-3-phosphate dehydrogenase"/>
    <property type="match status" value="1"/>
</dbReference>
<keyword evidence="8" id="KW-0997">Cell inner membrane</keyword>
<dbReference type="PRINTS" id="PR01001">
    <property type="entry name" value="FADG3PDH"/>
</dbReference>
<evidence type="ECO:0000259" key="15">
    <source>
        <dbReference type="Pfam" id="PF01266"/>
    </source>
</evidence>
<dbReference type="InterPro" id="IPR036188">
    <property type="entry name" value="FAD/NAD-bd_sf"/>
</dbReference>
<dbReference type="Pfam" id="PF01266">
    <property type="entry name" value="DAO"/>
    <property type="match status" value="1"/>
</dbReference>
<keyword evidence="12" id="KW-0472">Membrane</keyword>
<dbReference type="SUPFAM" id="SSF51905">
    <property type="entry name" value="FAD/NAD(P)-binding domain"/>
    <property type="match status" value="1"/>
</dbReference>
<keyword evidence="18" id="KW-1185">Reference proteome</keyword>
<name>A0AAX3XCC9_9PAST</name>
<comment type="subcellular location">
    <subcellularLocation>
        <location evidence="3">Cell inner membrane</location>
        <topology evidence="3">Peripheral membrane protein</topology>
    </subcellularLocation>
</comment>
<dbReference type="Pfam" id="PF04324">
    <property type="entry name" value="Fer2_BFD"/>
    <property type="match status" value="1"/>
</dbReference>
<dbReference type="GO" id="GO:0010181">
    <property type="term" value="F:FMN binding"/>
    <property type="evidence" value="ECO:0007669"/>
    <property type="project" value="InterPro"/>
</dbReference>
<evidence type="ECO:0000256" key="7">
    <source>
        <dbReference type="ARBA" id="ARBA00022475"/>
    </source>
</evidence>
<evidence type="ECO:0000256" key="10">
    <source>
        <dbReference type="ARBA" id="ARBA00022827"/>
    </source>
</evidence>
<evidence type="ECO:0000256" key="3">
    <source>
        <dbReference type="ARBA" id="ARBA00004417"/>
    </source>
</evidence>
<evidence type="ECO:0000256" key="9">
    <source>
        <dbReference type="ARBA" id="ARBA00022630"/>
    </source>
</evidence>
<dbReference type="GO" id="GO:0050660">
    <property type="term" value="F:flavin adenine dinucleotide binding"/>
    <property type="evidence" value="ECO:0007669"/>
    <property type="project" value="InterPro"/>
</dbReference>
<dbReference type="GO" id="GO:0046168">
    <property type="term" value="P:glycerol-3-phosphate catabolic process"/>
    <property type="evidence" value="ECO:0007669"/>
    <property type="project" value="TreeGrafter"/>
</dbReference>
<dbReference type="InterPro" id="IPR041854">
    <property type="entry name" value="BFD-like_2Fe2S-bd_dom_sf"/>
</dbReference>
<dbReference type="PROSITE" id="PS00977">
    <property type="entry name" value="FAD_G3PDH_1"/>
    <property type="match status" value="1"/>
</dbReference>
<evidence type="ECO:0000256" key="1">
    <source>
        <dbReference type="ARBA" id="ARBA00001917"/>
    </source>
</evidence>
<dbReference type="InterPro" id="IPR017752">
    <property type="entry name" value="G3P_DH_GlpA_su"/>
</dbReference>
<dbReference type="GO" id="GO:0046174">
    <property type="term" value="P:polyol catabolic process"/>
    <property type="evidence" value="ECO:0007669"/>
    <property type="project" value="InterPro"/>
</dbReference>
<evidence type="ECO:0000256" key="12">
    <source>
        <dbReference type="ARBA" id="ARBA00023136"/>
    </source>
</evidence>
<comment type="pathway">
    <text evidence="4">Polyol metabolism; glycerol degradation via glycerol kinase pathway; glycerone phosphate from sn-glycerol 3-phosphate (anaerobic route): step 1/1.</text>
</comment>
<dbReference type="PANTHER" id="PTHR11985">
    <property type="entry name" value="GLYCEROL-3-PHOSPHATE DEHYDROGENASE"/>
    <property type="match status" value="1"/>
</dbReference>
<dbReference type="GO" id="GO:0005886">
    <property type="term" value="C:plasma membrane"/>
    <property type="evidence" value="ECO:0007669"/>
    <property type="project" value="UniProtKB-SubCell"/>
</dbReference>
<proteinExistence type="inferred from homology"/>
<dbReference type="InterPro" id="IPR000447">
    <property type="entry name" value="G3P_DH_FAD-dep"/>
</dbReference>
<dbReference type="InterPro" id="IPR006076">
    <property type="entry name" value="FAD-dep_OxRdtase"/>
</dbReference>
<evidence type="ECO:0000256" key="5">
    <source>
        <dbReference type="ARBA" id="ARBA00007330"/>
    </source>
</evidence>
<reference evidence="17 18" key="1">
    <citation type="submission" date="2023-06" db="EMBL/GenBank/DDBJ databases">
        <title>Complete Genome Sequence of Gallibacterium anatis Strain BJF12, Isolated from a chicken with diarrhea.</title>
        <authorList>
            <person name="Guo F."/>
            <person name="Bu W."/>
            <person name="Xu F."/>
            <person name="Wen T."/>
        </authorList>
    </citation>
    <scope>NUCLEOTIDE SEQUENCE [LARGE SCALE GENOMIC DNA]</scope>
    <source>
        <strain evidence="17 18">BJF12</strain>
    </source>
</reference>
<evidence type="ECO:0000256" key="13">
    <source>
        <dbReference type="ARBA" id="ARBA00049055"/>
    </source>
</evidence>
<evidence type="ECO:0000256" key="2">
    <source>
        <dbReference type="ARBA" id="ARBA00001974"/>
    </source>
</evidence>
<dbReference type="PANTHER" id="PTHR11985:SF35">
    <property type="entry name" value="ANAEROBIC GLYCEROL-3-PHOSPHATE DEHYDROGENASE SUBUNIT A"/>
    <property type="match status" value="1"/>
</dbReference>
<organism evidence="17 18">
    <name type="scientific">Gallibacterium anatis</name>
    <dbReference type="NCBI Taxonomy" id="750"/>
    <lineage>
        <taxon>Bacteria</taxon>
        <taxon>Pseudomonadati</taxon>
        <taxon>Pseudomonadota</taxon>
        <taxon>Gammaproteobacteria</taxon>
        <taxon>Pasteurellales</taxon>
        <taxon>Pasteurellaceae</taxon>
        <taxon>Gallibacterium</taxon>
    </lineage>
</organism>
<comment type="similarity">
    <text evidence="5 14">Belongs to the FAD-dependent glycerol-3-phosphate dehydrogenase family.</text>
</comment>
<dbReference type="PROSITE" id="PS00978">
    <property type="entry name" value="FAD_G3PDH_2"/>
    <property type="match status" value="1"/>
</dbReference>
<keyword evidence="9 14" id="KW-0285">Flavoprotein</keyword>
<protein>
    <recommendedName>
        <fullName evidence="14">Glycerol-3-phosphate dehydrogenase</fullName>
        <ecNumber evidence="14">1.1.5.3</ecNumber>
    </recommendedName>
</protein>
<sequence length="626" mass="69755">MANFYLFLIFYKIAALFLKLISSKWAQKCDLAYKFVLFQSNYDFLFSFWVKIELNFRIGIIYCVLGASKMTNQQVNTTSPQWETDVIIIGGGATGAGIARDCSLRGLRSILLERRDIATGATGRNHGLLHSGARYAVNDHESAEECIKENMILKQIARHCVEDTKGLFITLPEDDLNYQKTFIESCQKAGIEAVQIEPDLAKRLEPSVNPSLVGAVVVPDGTVDPFRLTAANMLDAKENGATILTYHEVTKLIREGDRVIGVEAFDHKRKMSVKVYAKIVVNAGGIWGQGIAEYADLKIKMFPAKGSLLIMGHRINNLVINRCRKPANADILVPGDTICVIGTTSDRIPYDQIDNMIVTPQEVDVLFTEGEKLAPSLRHTRVLRAYAGVRPLVASDDDPSGRNVSRGIVLLDHETRDGLKGFITITGGKLMTYRLMAEWATDLICKKLNHQAECKTAKQPLPGSQETATETHQRIISIPNPIRISAIYRHGARADRLLAEQRLDRSLVCECEMVTAGEVRYAVEELDVNNLVDLRRRTRVGMGTCQGELCACRAAGLMSRFNVISARRSTTQLSSFLEERWRGIEPIAWGDAIREAEFSSWIYYSLLGLKQVNTQSTDEGTDANEF</sequence>
<dbReference type="SUPFAM" id="SSF54373">
    <property type="entry name" value="FAD-linked reductases, C-terminal domain"/>
    <property type="match status" value="1"/>
</dbReference>
<comment type="cofactor">
    <cofactor evidence="1">
        <name>FMN</name>
        <dbReference type="ChEBI" id="CHEBI:58210"/>
    </cofactor>
</comment>
<dbReference type="GO" id="GO:0009331">
    <property type="term" value="C:glycerol-3-phosphate dehydrogenase (FAD) complex"/>
    <property type="evidence" value="ECO:0007669"/>
    <property type="project" value="UniProtKB-UniRule"/>
</dbReference>
<evidence type="ECO:0000313" key="18">
    <source>
        <dbReference type="Proteomes" id="UP001226750"/>
    </source>
</evidence>
<evidence type="ECO:0000256" key="6">
    <source>
        <dbReference type="ARBA" id="ARBA00011331"/>
    </source>
</evidence>
<dbReference type="GO" id="GO:0004368">
    <property type="term" value="F:glycerol-3-phosphate dehydrogenase (quinone) activity"/>
    <property type="evidence" value="ECO:0007669"/>
    <property type="project" value="UniProtKB-EC"/>
</dbReference>
<dbReference type="NCBIfam" id="NF008313">
    <property type="entry name" value="PRK11101.1"/>
    <property type="match status" value="1"/>
</dbReference>
<gene>
    <name evidence="17" type="primary">glpA</name>
    <name evidence="17" type="ORF">QP018_10440</name>
</gene>
<feature type="domain" description="BFD-like [2Fe-2S]-binding" evidence="16">
    <location>
        <begin position="507"/>
        <end position="555"/>
    </location>
</feature>
<evidence type="ECO:0000256" key="4">
    <source>
        <dbReference type="ARBA" id="ARBA00005157"/>
    </source>
</evidence>
<dbReference type="FunFam" id="3.50.50.60:FF:000096">
    <property type="entry name" value="Glycerol-3-phosphate dehydrogenase"/>
    <property type="match status" value="1"/>
</dbReference>
<comment type="subunit">
    <text evidence="6">Composed of a catalytic GlpA/B dimer and of membrane bound GlpC.</text>
</comment>
<comment type="cofactor">
    <cofactor evidence="2 14">
        <name>FAD</name>
        <dbReference type="ChEBI" id="CHEBI:57692"/>
    </cofactor>
</comment>